<dbReference type="InterPro" id="IPR036397">
    <property type="entry name" value="RNaseH_sf"/>
</dbReference>
<protein>
    <recommendedName>
        <fullName evidence="10">Retroviral polymerase SH3-like domain-containing protein</fullName>
    </recommendedName>
</protein>
<evidence type="ECO:0000313" key="12">
    <source>
        <dbReference type="Proteomes" id="UP000257109"/>
    </source>
</evidence>
<organism evidence="11 12">
    <name type="scientific">Mucuna pruriens</name>
    <name type="common">Velvet bean</name>
    <name type="synonym">Dolichos pruriens</name>
    <dbReference type="NCBI Taxonomy" id="157652"/>
    <lineage>
        <taxon>Eukaryota</taxon>
        <taxon>Viridiplantae</taxon>
        <taxon>Streptophyta</taxon>
        <taxon>Embryophyta</taxon>
        <taxon>Tracheophyta</taxon>
        <taxon>Spermatophyta</taxon>
        <taxon>Magnoliopsida</taxon>
        <taxon>eudicotyledons</taxon>
        <taxon>Gunneridae</taxon>
        <taxon>Pentapetalae</taxon>
        <taxon>rosids</taxon>
        <taxon>fabids</taxon>
        <taxon>Fabales</taxon>
        <taxon>Fabaceae</taxon>
        <taxon>Papilionoideae</taxon>
        <taxon>50 kb inversion clade</taxon>
        <taxon>NPAAA clade</taxon>
        <taxon>indigoferoid/millettioid clade</taxon>
        <taxon>Phaseoleae</taxon>
        <taxon>Mucuna</taxon>
    </lineage>
</organism>
<keyword evidence="8" id="KW-0239">DNA-directed DNA polymerase</keyword>
<keyword evidence="8" id="KW-0548">Nucleotidyltransferase</keyword>
<dbReference type="InterPro" id="IPR012337">
    <property type="entry name" value="RNaseH-like_sf"/>
</dbReference>
<keyword evidence="8" id="KW-0808">Transferase</keyword>
<evidence type="ECO:0000256" key="5">
    <source>
        <dbReference type="ARBA" id="ARBA00022842"/>
    </source>
</evidence>
<dbReference type="Proteomes" id="UP000257109">
    <property type="component" value="Unassembled WGS sequence"/>
</dbReference>
<evidence type="ECO:0000256" key="1">
    <source>
        <dbReference type="ARBA" id="ARBA00022722"/>
    </source>
</evidence>
<dbReference type="GO" id="GO:0003964">
    <property type="term" value="F:RNA-directed DNA polymerase activity"/>
    <property type="evidence" value="ECO:0007669"/>
    <property type="project" value="UniProtKB-KW"/>
</dbReference>
<feature type="non-terminal residue" evidence="11">
    <location>
        <position position="1"/>
    </location>
</feature>
<evidence type="ECO:0000256" key="4">
    <source>
        <dbReference type="ARBA" id="ARBA00022801"/>
    </source>
</evidence>
<dbReference type="SUPFAM" id="SSF53098">
    <property type="entry name" value="Ribonuclease H-like"/>
    <property type="match status" value="1"/>
</dbReference>
<dbReference type="PANTHER" id="PTHR42648">
    <property type="entry name" value="TRANSPOSASE, PUTATIVE-RELATED"/>
    <property type="match status" value="1"/>
</dbReference>
<evidence type="ECO:0000256" key="8">
    <source>
        <dbReference type="ARBA" id="ARBA00022932"/>
    </source>
</evidence>
<keyword evidence="1" id="KW-0540">Nuclease</keyword>
<dbReference type="GO" id="GO:0016787">
    <property type="term" value="F:hydrolase activity"/>
    <property type="evidence" value="ECO:0007669"/>
    <property type="project" value="UniProtKB-KW"/>
</dbReference>
<dbReference type="EMBL" id="QJKJ01011691">
    <property type="protein sequence ID" value="RDX70479.1"/>
    <property type="molecule type" value="Genomic_DNA"/>
</dbReference>
<dbReference type="GO" id="GO:0006310">
    <property type="term" value="P:DNA recombination"/>
    <property type="evidence" value="ECO:0007669"/>
    <property type="project" value="UniProtKB-KW"/>
</dbReference>
<dbReference type="Pfam" id="PF25597">
    <property type="entry name" value="SH3_retrovirus"/>
    <property type="match status" value="1"/>
</dbReference>
<comment type="caution">
    <text evidence="11">The sequence shown here is derived from an EMBL/GenBank/DDBJ whole genome shotgun (WGS) entry which is preliminary data.</text>
</comment>
<evidence type="ECO:0000256" key="2">
    <source>
        <dbReference type="ARBA" id="ARBA00022723"/>
    </source>
</evidence>
<dbReference type="GO" id="GO:0046872">
    <property type="term" value="F:metal ion binding"/>
    <property type="evidence" value="ECO:0007669"/>
    <property type="project" value="UniProtKB-KW"/>
</dbReference>
<dbReference type="GO" id="GO:0004519">
    <property type="term" value="F:endonuclease activity"/>
    <property type="evidence" value="ECO:0007669"/>
    <property type="project" value="UniProtKB-KW"/>
</dbReference>
<gene>
    <name evidence="11" type="ORF">CR513_50274</name>
</gene>
<sequence length="85" mass="9911">MDMVRCMLKAKQLPREFWAEAVATAVYILNRCPTKSVYDKTPEEAWSGRRPSIRHLRIFGCIAYAHVPNQLRKKLDDKGEKCIFI</sequence>
<evidence type="ECO:0000256" key="7">
    <source>
        <dbReference type="ARBA" id="ARBA00022918"/>
    </source>
</evidence>
<dbReference type="AlphaFoldDB" id="A0A371EWW3"/>
<feature type="domain" description="Retroviral polymerase SH3-like" evidence="10">
    <location>
        <begin position="61"/>
        <end position="85"/>
    </location>
</feature>
<evidence type="ECO:0000313" key="11">
    <source>
        <dbReference type="EMBL" id="RDX70479.1"/>
    </source>
</evidence>
<evidence type="ECO:0000256" key="9">
    <source>
        <dbReference type="ARBA" id="ARBA00023172"/>
    </source>
</evidence>
<accession>A0A371EWW3</accession>
<dbReference type="Gene3D" id="3.30.420.10">
    <property type="entry name" value="Ribonuclease H-like superfamily/Ribonuclease H"/>
    <property type="match status" value="1"/>
</dbReference>
<dbReference type="InterPro" id="IPR057670">
    <property type="entry name" value="SH3_retrovirus"/>
</dbReference>
<keyword evidence="12" id="KW-1185">Reference proteome</keyword>
<evidence type="ECO:0000256" key="6">
    <source>
        <dbReference type="ARBA" id="ARBA00022908"/>
    </source>
</evidence>
<dbReference type="GO" id="GO:0003676">
    <property type="term" value="F:nucleic acid binding"/>
    <property type="evidence" value="ECO:0007669"/>
    <property type="project" value="InterPro"/>
</dbReference>
<dbReference type="OrthoDB" id="6776856at2759"/>
<proteinExistence type="predicted"/>
<keyword evidence="9" id="KW-0233">DNA recombination</keyword>
<name>A0A371EWW3_MUCPR</name>
<reference evidence="11" key="1">
    <citation type="submission" date="2018-05" db="EMBL/GenBank/DDBJ databases">
        <title>Draft genome of Mucuna pruriens seed.</title>
        <authorList>
            <person name="Nnadi N.E."/>
            <person name="Vos R."/>
            <person name="Hasami M.H."/>
            <person name="Devisetty U.K."/>
            <person name="Aguiy J.C."/>
        </authorList>
    </citation>
    <scope>NUCLEOTIDE SEQUENCE [LARGE SCALE GENOMIC DNA]</scope>
    <source>
        <strain evidence="11">JCA_2017</strain>
    </source>
</reference>
<keyword evidence="6" id="KW-0229">DNA integration</keyword>
<dbReference type="InterPro" id="IPR039537">
    <property type="entry name" value="Retrotran_Ty1/copia-like"/>
</dbReference>
<evidence type="ECO:0000259" key="10">
    <source>
        <dbReference type="Pfam" id="PF25597"/>
    </source>
</evidence>
<keyword evidence="5" id="KW-0460">Magnesium</keyword>
<dbReference type="GO" id="GO:0003887">
    <property type="term" value="F:DNA-directed DNA polymerase activity"/>
    <property type="evidence" value="ECO:0007669"/>
    <property type="project" value="UniProtKB-KW"/>
</dbReference>
<feature type="non-terminal residue" evidence="11">
    <location>
        <position position="85"/>
    </location>
</feature>
<dbReference type="PANTHER" id="PTHR42648:SF11">
    <property type="entry name" value="TRANSPOSON TY4-P GAG-POL POLYPROTEIN"/>
    <property type="match status" value="1"/>
</dbReference>
<keyword evidence="3" id="KW-0255">Endonuclease</keyword>
<evidence type="ECO:0000256" key="3">
    <source>
        <dbReference type="ARBA" id="ARBA00022759"/>
    </source>
</evidence>
<dbReference type="GO" id="GO:0015074">
    <property type="term" value="P:DNA integration"/>
    <property type="evidence" value="ECO:0007669"/>
    <property type="project" value="UniProtKB-KW"/>
</dbReference>
<keyword evidence="7" id="KW-0695">RNA-directed DNA polymerase</keyword>
<keyword evidence="2" id="KW-0479">Metal-binding</keyword>
<keyword evidence="4" id="KW-0378">Hydrolase</keyword>